<evidence type="ECO:0000256" key="9">
    <source>
        <dbReference type="SAM" id="SignalP"/>
    </source>
</evidence>
<feature type="transmembrane region" description="Helical" evidence="8">
    <location>
        <begin position="70"/>
        <end position="87"/>
    </location>
</feature>
<keyword evidence="7 8" id="KW-0472">Membrane</keyword>
<name>A0A975QLI6_9ACTN</name>
<dbReference type="Proteomes" id="UP000682416">
    <property type="component" value="Chromosome"/>
</dbReference>
<dbReference type="KEGG" id="nec:KGD82_06535"/>
<feature type="chain" id="PRO_5037248308" evidence="9">
    <location>
        <begin position="19"/>
        <end position="184"/>
    </location>
</feature>
<feature type="signal peptide" evidence="9">
    <location>
        <begin position="1"/>
        <end position="18"/>
    </location>
</feature>
<proteinExistence type="inferred from homology"/>
<evidence type="ECO:0000256" key="8">
    <source>
        <dbReference type="SAM" id="Phobius"/>
    </source>
</evidence>
<evidence type="ECO:0000313" key="11">
    <source>
        <dbReference type="Proteomes" id="UP000682416"/>
    </source>
</evidence>
<dbReference type="RefSeq" id="WP_378735137.1">
    <property type="nucleotide sequence ID" value="NZ_CBDRIY010000001.1"/>
</dbReference>
<gene>
    <name evidence="10" type="primary">mreD</name>
    <name evidence="10" type="ORF">KGD82_06535</name>
</gene>
<protein>
    <submittedName>
        <fullName evidence="10">Rod shape-determining protein MreD</fullName>
    </submittedName>
</protein>
<reference evidence="10" key="1">
    <citation type="submission" date="2021-05" db="EMBL/GenBank/DDBJ databases">
        <authorList>
            <person name="Kaiqin L."/>
            <person name="Jian G."/>
        </authorList>
    </citation>
    <scope>NUCLEOTIDE SEQUENCE</scope>
    <source>
        <strain evidence="10">HDS5</strain>
    </source>
</reference>
<dbReference type="GO" id="GO:0008360">
    <property type="term" value="P:regulation of cell shape"/>
    <property type="evidence" value="ECO:0007669"/>
    <property type="project" value="UniProtKB-KW"/>
</dbReference>
<dbReference type="AlphaFoldDB" id="A0A975QLI6"/>
<evidence type="ECO:0000313" key="10">
    <source>
        <dbReference type="EMBL" id="QVJ02300.1"/>
    </source>
</evidence>
<keyword evidence="6 8" id="KW-1133">Transmembrane helix</keyword>
<evidence type="ECO:0000256" key="4">
    <source>
        <dbReference type="ARBA" id="ARBA00022692"/>
    </source>
</evidence>
<feature type="transmembrane region" description="Helical" evidence="8">
    <location>
        <begin position="107"/>
        <end position="128"/>
    </location>
</feature>
<evidence type="ECO:0000256" key="5">
    <source>
        <dbReference type="ARBA" id="ARBA00022960"/>
    </source>
</evidence>
<keyword evidence="11" id="KW-1185">Reference proteome</keyword>
<keyword evidence="3" id="KW-1003">Cell membrane</keyword>
<comment type="subcellular location">
    <subcellularLocation>
        <location evidence="1">Cell membrane</location>
        <topology evidence="1">Multi-pass membrane protein</topology>
    </subcellularLocation>
</comment>
<evidence type="ECO:0000256" key="6">
    <source>
        <dbReference type="ARBA" id="ARBA00022989"/>
    </source>
</evidence>
<keyword evidence="5" id="KW-0133">Cell shape</keyword>
<keyword evidence="9" id="KW-0732">Signal</keyword>
<dbReference type="InterPro" id="IPR007227">
    <property type="entry name" value="Cell_shape_determining_MreD"/>
</dbReference>
<evidence type="ECO:0000256" key="1">
    <source>
        <dbReference type="ARBA" id="ARBA00004651"/>
    </source>
</evidence>
<feature type="transmembrane region" description="Helical" evidence="8">
    <location>
        <begin position="34"/>
        <end position="58"/>
    </location>
</feature>
<evidence type="ECO:0000256" key="2">
    <source>
        <dbReference type="ARBA" id="ARBA00007776"/>
    </source>
</evidence>
<evidence type="ECO:0000256" key="7">
    <source>
        <dbReference type="ARBA" id="ARBA00023136"/>
    </source>
</evidence>
<accession>A0A975QLI6</accession>
<evidence type="ECO:0000256" key="3">
    <source>
        <dbReference type="ARBA" id="ARBA00022475"/>
    </source>
</evidence>
<sequence>MRAAATLLMVTVAVLAQAAIVNRLPFEWGPDLVLAAVVAVALTTNPAAAAGCGFAAGLAMDVLPPAEHPMGRYALVLCVAAYLVSLLRANTGLGGAVGNTVSPWTALGITAVTAVGVGLSYALVGFMLGDGNVTLAAVSVRVGVGALLTTLIGALVVLPILWTRAALAESDFATIQGPTSLRGW</sequence>
<dbReference type="NCBIfam" id="TIGR03426">
    <property type="entry name" value="shape_MreD"/>
    <property type="match status" value="1"/>
</dbReference>
<comment type="similarity">
    <text evidence="2">Belongs to the MreD family.</text>
</comment>
<dbReference type="EMBL" id="CP074402">
    <property type="protein sequence ID" value="QVJ02300.1"/>
    <property type="molecule type" value="Genomic_DNA"/>
</dbReference>
<dbReference type="GO" id="GO:0005886">
    <property type="term" value="C:plasma membrane"/>
    <property type="evidence" value="ECO:0007669"/>
    <property type="project" value="UniProtKB-SubCell"/>
</dbReference>
<organism evidence="10 11">
    <name type="scientific">Nocardiopsis eucommiae</name>
    <dbReference type="NCBI Taxonomy" id="2831970"/>
    <lineage>
        <taxon>Bacteria</taxon>
        <taxon>Bacillati</taxon>
        <taxon>Actinomycetota</taxon>
        <taxon>Actinomycetes</taxon>
        <taxon>Streptosporangiales</taxon>
        <taxon>Nocardiopsidaceae</taxon>
        <taxon>Nocardiopsis</taxon>
    </lineage>
</organism>
<feature type="transmembrane region" description="Helical" evidence="8">
    <location>
        <begin position="140"/>
        <end position="162"/>
    </location>
</feature>
<keyword evidence="4 8" id="KW-0812">Transmembrane</keyword>